<feature type="transmembrane region" description="Helical" evidence="2">
    <location>
        <begin position="6"/>
        <end position="26"/>
    </location>
</feature>
<dbReference type="RefSeq" id="WP_203716917.1">
    <property type="nucleotide sequence ID" value="NZ_BONE01000053.1"/>
</dbReference>
<keyword evidence="4" id="KW-1185">Reference proteome</keyword>
<evidence type="ECO:0008006" key="5">
    <source>
        <dbReference type="Google" id="ProtNLM"/>
    </source>
</evidence>
<feature type="compositionally biased region" description="Basic and acidic residues" evidence="1">
    <location>
        <begin position="52"/>
        <end position="75"/>
    </location>
</feature>
<name>A0ABQ4CXT1_9ACTN</name>
<evidence type="ECO:0000256" key="2">
    <source>
        <dbReference type="SAM" id="Phobius"/>
    </source>
</evidence>
<gene>
    <name evidence="3" type="ORF">Asi02nite_56080</name>
</gene>
<dbReference type="Proteomes" id="UP000604117">
    <property type="component" value="Unassembled WGS sequence"/>
</dbReference>
<keyword evidence="2" id="KW-0812">Transmembrane</keyword>
<accession>A0ABQ4CXT1</accession>
<feature type="region of interest" description="Disordered" evidence="1">
    <location>
        <begin position="49"/>
        <end position="75"/>
    </location>
</feature>
<organism evidence="3 4">
    <name type="scientific">Asanoa siamensis</name>
    <dbReference type="NCBI Taxonomy" id="926357"/>
    <lineage>
        <taxon>Bacteria</taxon>
        <taxon>Bacillati</taxon>
        <taxon>Actinomycetota</taxon>
        <taxon>Actinomycetes</taxon>
        <taxon>Micromonosporales</taxon>
        <taxon>Micromonosporaceae</taxon>
        <taxon>Asanoa</taxon>
    </lineage>
</organism>
<evidence type="ECO:0000313" key="3">
    <source>
        <dbReference type="EMBL" id="GIF76090.1"/>
    </source>
</evidence>
<keyword evidence="2" id="KW-1133">Transmembrane helix</keyword>
<proteinExistence type="predicted"/>
<comment type="caution">
    <text evidence="3">The sequence shown here is derived from an EMBL/GenBank/DDBJ whole genome shotgun (WGS) entry which is preliminary data.</text>
</comment>
<evidence type="ECO:0000313" key="4">
    <source>
        <dbReference type="Proteomes" id="UP000604117"/>
    </source>
</evidence>
<reference evidence="3 4" key="1">
    <citation type="submission" date="2021-01" db="EMBL/GenBank/DDBJ databases">
        <title>Whole genome shotgun sequence of Asanoa siamensis NBRC 107932.</title>
        <authorList>
            <person name="Komaki H."/>
            <person name="Tamura T."/>
        </authorList>
    </citation>
    <scope>NUCLEOTIDE SEQUENCE [LARGE SCALE GENOMIC DNA]</scope>
    <source>
        <strain evidence="3 4">NBRC 107932</strain>
    </source>
</reference>
<keyword evidence="2" id="KW-0472">Membrane</keyword>
<dbReference type="EMBL" id="BONE01000053">
    <property type="protein sequence ID" value="GIF76090.1"/>
    <property type="molecule type" value="Genomic_DNA"/>
</dbReference>
<evidence type="ECO:0000256" key="1">
    <source>
        <dbReference type="SAM" id="MobiDB-lite"/>
    </source>
</evidence>
<sequence>MSDVAVLLALAAAFVAVLGALAWLAARVRRRGIGGGLLGPMDEVYNPGAHRSRLEIQLHEQRTTPPRDDPPRPPT</sequence>
<protein>
    <recommendedName>
        <fullName evidence="5">Secreted protein</fullName>
    </recommendedName>
</protein>